<keyword evidence="2" id="KW-1185">Reference proteome</keyword>
<evidence type="ECO:0000313" key="2">
    <source>
        <dbReference type="Proteomes" id="UP000596742"/>
    </source>
</evidence>
<dbReference type="EMBL" id="UYJE01008943">
    <property type="protein sequence ID" value="VDI68756.1"/>
    <property type="molecule type" value="Genomic_DNA"/>
</dbReference>
<protein>
    <submittedName>
        <fullName evidence="1">Uncharacterized protein</fullName>
    </submittedName>
</protein>
<accession>A0A8B6GUB7</accession>
<reference evidence="1" key="1">
    <citation type="submission" date="2018-11" db="EMBL/GenBank/DDBJ databases">
        <authorList>
            <person name="Alioto T."/>
            <person name="Alioto T."/>
        </authorList>
    </citation>
    <scope>NUCLEOTIDE SEQUENCE</scope>
</reference>
<gene>
    <name evidence="1" type="ORF">MGAL_10B059972</name>
</gene>
<evidence type="ECO:0000313" key="1">
    <source>
        <dbReference type="EMBL" id="VDI68756.1"/>
    </source>
</evidence>
<organism evidence="1 2">
    <name type="scientific">Mytilus galloprovincialis</name>
    <name type="common">Mediterranean mussel</name>
    <dbReference type="NCBI Taxonomy" id="29158"/>
    <lineage>
        <taxon>Eukaryota</taxon>
        <taxon>Metazoa</taxon>
        <taxon>Spiralia</taxon>
        <taxon>Lophotrochozoa</taxon>
        <taxon>Mollusca</taxon>
        <taxon>Bivalvia</taxon>
        <taxon>Autobranchia</taxon>
        <taxon>Pteriomorphia</taxon>
        <taxon>Mytilida</taxon>
        <taxon>Mytiloidea</taxon>
        <taxon>Mytilidae</taxon>
        <taxon>Mytilinae</taxon>
        <taxon>Mytilus</taxon>
    </lineage>
</organism>
<dbReference type="Proteomes" id="UP000596742">
    <property type="component" value="Unassembled WGS sequence"/>
</dbReference>
<dbReference type="OrthoDB" id="6151446at2759"/>
<sequence length="89" mass="10212">MYATGKTAEVEREMDRYNIEILALNVVRRLDSDKLTLQNGKVLLYLGRNDGLHQAGVGMMLSSRAKKALIEWKPITERLMYARFHTSTI</sequence>
<comment type="caution">
    <text evidence="1">The sequence shown here is derived from an EMBL/GenBank/DDBJ whole genome shotgun (WGS) entry which is preliminary data.</text>
</comment>
<name>A0A8B6GUB7_MYTGA</name>
<proteinExistence type="predicted"/>
<dbReference type="AlphaFoldDB" id="A0A8B6GUB7"/>